<feature type="domain" description="Response regulatory" evidence="14">
    <location>
        <begin position="3"/>
        <end position="117"/>
    </location>
</feature>
<dbReference type="Gene3D" id="1.10.10.10">
    <property type="entry name" value="Winged helix-like DNA-binding domain superfamily/Winged helix DNA-binding domain"/>
    <property type="match status" value="1"/>
</dbReference>
<dbReference type="InterPro" id="IPR039420">
    <property type="entry name" value="WalR-like"/>
</dbReference>
<evidence type="ECO:0000259" key="14">
    <source>
        <dbReference type="PROSITE" id="PS50110"/>
    </source>
</evidence>
<feature type="domain" description="OmpR/PhoB-type" evidence="15">
    <location>
        <begin position="125"/>
        <end position="222"/>
    </location>
</feature>
<comment type="function">
    <text evidence="10">Member of the two-component regulatory system HssS/HssR involved in intracellular heme homeostasis and tempering of staphylococcal virulence. Phosphorylated HssR binds to a direct repeat sequence within hrtAB promoter and activates the expression of hrtAB, an efflux pump, in response to extracellular heme, hemin, hemoglobin or blood.</text>
</comment>
<evidence type="ECO:0000256" key="4">
    <source>
        <dbReference type="ARBA" id="ARBA00023015"/>
    </source>
</evidence>
<dbReference type="Gene3D" id="3.40.50.2300">
    <property type="match status" value="1"/>
</dbReference>
<dbReference type="PANTHER" id="PTHR48111:SF49">
    <property type="entry name" value="HEME RESPONSE REGULATOR HSSR"/>
    <property type="match status" value="1"/>
</dbReference>
<keyword evidence="7" id="KW-0010">Activator</keyword>
<dbReference type="Pfam" id="PF00486">
    <property type="entry name" value="Trans_reg_C"/>
    <property type="match status" value="1"/>
</dbReference>
<evidence type="ECO:0000256" key="5">
    <source>
        <dbReference type="ARBA" id="ARBA00023026"/>
    </source>
</evidence>
<dbReference type="Proteomes" id="UP001600943">
    <property type="component" value="Unassembled WGS sequence"/>
</dbReference>
<feature type="modified residue" description="4-aspartylphosphate" evidence="12">
    <location>
        <position position="52"/>
    </location>
</feature>
<dbReference type="EMBL" id="BAABYW010000001">
    <property type="protein sequence ID" value="GAA6408333.1"/>
    <property type="molecule type" value="Genomic_DNA"/>
</dbReference>
<evidence type="ECO:0000256" key="9">
    <source>
        <dbReference type="ARBA" id="ARBA00024867"/>
    </source>
</evidence>
<dbReference type="SMART" id="SM00448">
    <property type="entry name" value="REC"/>
    <property type="match status" value="1"/>
</dbReference>
<dbReference type="RefSeq" id="WP_095172973.1">
    <property type="nucleotide sequence ID" value="NZ_BAABYW010000001.1"/>
</dbReference>
<gene>
    <name evidence="16" type="ORF">K040078D81_24500</name>
</gene>
<accession>A0ABQ0BA49</accession>
<dbReference type="CDD" id="cd00383">
    <property type="entry name" value="trans_reg_C"/>
    <property type="match status" value="1"/>
</dbReference>
<dbReference type="SMART" id="SM00862">
    <property type="entry name" value="Trans_reg_C"/>
    <property type="match status" value="1"/>
</dbReference>
<evidence type="ECO:0000313" key="16">
    <source>
        <dbReference type="EMBL" id="GAA6408333.1"/>
    </source>
</evidence>
<dbReference type="PROSITE" id="PS50110">
    <property type="entry name" value="RESPONSE_REGULATORY"/>
    <property type="match status" value="1"/>
</dbReference>
<comment type="subcellular location">
    <subcellularLocation>
        <location evidence="1">Cytoplasm</location>
    </subcellularLocation>
</comment>
<keyword evidence="5" id="KW-0843">Virulence</keyword>
<dbReference type="InterPro" id="IPR011006">
    <property type="entry name" value="CheY-like_superfamily"/>
</dbReference>
<dbReference type="Pfam" id="PF00072">
    <property type="entry name" value="Response_reg"/>
    <property type="match status" value="1"/>
</dbReference>
<name>A0ABQ0BA49_9FIRM</name>
<comment type="function">
    <text evidence="9">May play the central regulatory role in sporulation. It may be an element of the effector pathway responsible for the activation of sporulation genes in response to nutritional stress. Spo0A may act in concert with spo0H (a sigma factor) to control the expression of some genes that are critical to the sporulation process.</text>
</comment>
<dbReference type="InterPro" id="IPR001867">
    <property type="entry name" value="OmpR/PhoB-type_DNA-bd"/>
</dbReference>
<keyword evidence="3" id="KW-0963">Cytoplasm</keyword>
<evidence type="ECO:0000256" key="10">
    <source>
        <dbReference type="ARBA" id="ARBA00037471"/>
    </source>
</evidence>
<evidence type="ECO:0000256" key="6">
    <source>
        <dbReference type="ARBA" id="ARBA00023125"/>
    </source>
</evidence>
<protein>
    <recommendedName>
        <fullName evidence="11">Heme response regulator HssR</fullName>
    </recommendedName>
    <alternativeName>
        <fullName evidence="2">Stage 0 sporulation protein A homolog</fullName>
    </alternativeName>
</protein>
<feature type="DNA-binding region" description="OmpR/PhoB-type" evidence="13">
    <location>
        <begin position="125"/>
        <end position="222"/>
    </location>
</feature>
<keyword evidence="12" id="KW-0597">Phosphoprotein</keyword>
<evidence type="ECO:0000256" key="3">
    <source>
        <dbReference type="ARBA" id="ARBA00022490"/>
    </source>
</evidence>
<proteinExistence type="predicted"/>
<dbReference type="PROSITE" id="PS51755">
    <property type="entry name" value="OMPR_PHOB"/>
    <property type="match status" value="1"/>
</dbReference>
<evidence type="ECO:0000313" key="17">
    <source>
        <dbReference type="Proteomes" id="UP001600943"/>
    </source>
</evidence>
<evidence type="ECO:0000256" key="8">
    <source>
        <dbReference type="ARBA" id="ARBA00023163"/>
    </source>
</evidence>
<reference evidence="16 17" key="1">
    <citation type="submission" date="2024-04" db="EMBL/GenBank/DDBJ databases">
        <title>Defined microbial consortia suppress multidrug-resistant proinflammatory Enterobacteriaceae via ecological control.</title>
        <authorList>
            <person name="Furuichi M."/>
            <person name="Kawaguchi T."/>
            <person name="Pust M."/>
            <person name="Yasuma K."/>
            <person name="Plichta D."/>
            <person name="Hasegawa N."/>
            <person name="Ohya T."/>
            <person name="Bhattarai S."/>
            <person name="Sasajima S."/>
            <person name="Aoto Y."/>
            <person name="Tuganbaev T."/>
            <person name="Yaginuma M."/>
            <person name="Ueda M."/>
            <person name="Okahashi N."/>
            <person name="Amafuji K."/>
            <person name="Kiridooshi Y."/>
            <person name="Sugita K."/>
            <person name="Strazar M."/>
            <person name="Skelly A."/>
            <person name="Suda W."/>
            <person name="Hattori M."/>
            <person name="Nakamoto N."/>
            <person name="Caballero S."/>
            <person name="Norman J."/>
            <person name="Olle B."/>
            <person name="Tanoue T."/>
            <person name="Arita M."/>
            <person name="Bucci V."/>
            <person name="Atarashi K."/>
            <person name="Xavier R."/>
            <person name="Honda K."/>
        </authorList>
    </citation>
    <scope>NUCLEOTIDE SEQUENCE [LARGE SCALE GENOMIC DNA]</scope>
    <source>
        <strain evidence="17">k04-0078-D8-1</strain>
    </source>
</reference>
<evidence type="ECO:0000256" key="7">
    <source>
        <dbReference type="ARBA" id="ARBA00023159"/>
    </source>
</evidence>
<keyword evidence="4" id="KW-0805">Transcription regulation</keyword>
<evidence type="ECO:0000256" key="13">
    <source>
        <dbReference type="PROSITE-ProRule" id="PRU01091"/>
    </source>
</evidence>
<evidence type="ECO:0000259" key="15">
    <source>
        <dbReference type="PROSITE" id="PS51755"/>
    </source>
</evidence>
<dbReference type="InterPro" id="IPR036388">
    <property type="entry name" value="WH-like_DNA-bd_sf"/>
</dbReference>
<keyword evidence="17" id="KW-1185">Reference proteome</keyword>
<evidence type="ECO:0000256" key="12">
    <source>
        <dbReference type="PROSITE-ProRule" id="PRU00169"/>
    </source>
</evidence>
<sequence>MINILVIEDDANLNKIVCQYLNDCGFYAKGCLGANSAYEEMYNHLYEMIISDIMMPEIDGFEFAETVRAVNKNIPILFMSAKDDLPSKQKGFQLGIDDYMVKPIELDELLLRVRALLRRANIEMERKIVIGNLELDADGMSAEIDGEEINLTTREFNIIYKLLSYPKKTFSRVQLMDEFWGVESETSLRAVDVYITKLRDKLSACDGFEIKTVRGLGYKAVLS</sequence>
<dbReference type="CDD" id="cd17574">
    <property type="entry name" value="REC_OmpR"/>
    <property type="match status" value="1"/>
</dbReference>
<dbReference type="PANTHER" id="PTHR48111">
    <property type="entry name" value="REGULATOR OF RPOS"/>
    <property type="match status" value="1"/>
</dbReference>
<dbReference type="SUPFAM" id="SSF52172">
    <property type="entry name" value="CheY-like"/>
    <property type="match status" value="1"/>
</dbReference>
<dbReference type="InterPro" id="IPR001789">
    <property type="entry name" value="Sig_transdc_resp-reg_receiver"/>
</dbReference>
<evidence type="ECO:0000256" key="11">
    <source>
        <dbReference type="ARBA" id="ARBA00039976"/>
    </source>
</evidence>
<keyword evidence="8" id="KW-0804">Transcription</keyword>
<keyword evidence="6 13" id="KW-0238">DNA-binding</keyword>
<organism evidence="16 17">
    <name type="scientific">Blautia hominis</name>
    <dbReference type="NCBI Taxonomy" id="2025493"/>
    <lineage>
        <taxon>Bacteria</taxon>
        <taxon>Bacillati</taxon>
        <taxon>Bacillota</taxon>
        <taxon>Clostridia</taxon>
        <taxon>Lachnospirales</taxon>
        <taxon>Lachnospiraceae</taxon>
        <taxon>Blautia</taxon>
    </lineage>
</organism>
<comment type="caution">
    <text evidence="16">The sequence shown here is derived from an EMBL/GenBank/DDBJ whole genome shotgun (WGS) entry which is preliminary data.</text>
</comment>
<evidence type="ECO:0000256" key="1">
    <source>
        <dbReference type="ARBA" id="ARBA00004496"/>
    </source>
</evidence>
<evidence type="ECO:0000256" key="2">
    <source>
        <dbReference type="ARBA" id="ARBA00018672"/>
    </source>
</evidence>